<feature type="region of interest" description="Disordered" evidence="10">
    <location>
        <begin position="194"/>
        <end position="227"/>
    </location>
</feature>
<evidence type="ECO:0000259" key="11">
    <source>
        <dbReference type="Pfam" id="PF20644"/>
    </source>
</evidence>
<gene>
    <name evidence="12" type="ORF">PAXINDRAFT_22296</name>
</gene>
<dbReference type="AlphaFoldDB" id="A0A0C9TAV6"/>
<evidence type="ECO:0000256" key="10">
    <source>
        <dbReference type="SAM" id="MobiDB-lite"/>
    </source>
</evidence>
<dbReference type="HOGENOM" id="CLU_846112_0_0_1"/>
<dbReference type="GO" id="GO:0008270">
    <property type="term" value="F:zinc ion binding"/>
    <property type="evidence" value="ECO:0007669"/>
    <property type="project" value="UniProtKB-KW"/>
</dbReference>
<keyword evidence="4" id="KW-0863">Zinc-finger</keyword>
<evidence type="ECO:0000256" key="8">
    <source>
        <dbReference type="ARBA" id="ARBA00023163"/>
    </source>
</evidence>
<evidence type="ECO:0000256" key="1">
    <source>
        <dbReference type="ARBA" id="ARBA00004604"/>
    </source>
</evidence>
<reference evidence="13" key="2">
    <citation type="submission" date="2015-01" db="EMBL/GenBank/DDBJ databases">
        <title>Evolutionary Origins and Diversification of the Mycorrhizal Mutualists.</title>
        <authorList>
            <consortium name="DOE Joint Genome Institute"/>
            <consortium name="Mycorrhizal Genomics Consortium"/>
            <person name="Kohler A."/>
            <person name="Kuo A."/>
            <person name="Nagy L.G."/>
            <person name="Floudas D."/>
            <person name="Copeland A."/>
            <person name="Barry K.W."/>
            <person name="Cichocki N."/>
            <person name="Veneault-Fourrey C."/>
            <person name="LaButti K."/>
            <person name="Lindquist E.A."/>
            <person name="Lipzen A."/>
            <person name="Lundell T."/>
            <person name="Morin E."/>
            <person name="Murat C."/>
            <person name="Riley R."/>
            <person name="Ohm R."/>
            <person name="Sun H."/>
            <person name="Tunlid A."/>
            <person name="Henrissat B."/>
            <person name="Grigoriev I.V."/>
            <person name="Hibbett D.S."/>
            <person name="Martin F."/>
        </authorList>
    </citation>
    <scope>NUCLEOTIDE SEQUENCE [LARGE SCALE GENOMIC DNA]</scope>
    <source>
        <strain evidence="13">ATCC 200175</strain>
    </source>
</reference>
<feature type="domain" description="Rrn7/TAF1B N-terminal cyclin" evidence="11">
    <location>
        <begin position="86"/>
        <end position="273"/>
    </location>
</feature>
<evidence type="ECO:0000256" key="5">
    <source>
        <dbReference type="ARBA" id="ARBA00022833"/>
    </source>
</evidence>
<dbReference type="Pfam" id="PF20644">
    <property type="entry name" value="Rrn7_cyclin_N"/>
    <property type="match status" value="1"/>
</dbReference>
<accession>A0A0C9TAV6</accession>
<dbReference type="PANTHER" id="PTHR31576">
    <property type="entry name" value="TATA BOX-BINDING PROTEIN-ASSOCIATED FACTOR RNA POLYMERASE I SUBUNIT B"/>
    <property type="match status" value="1"/>
</dbReference>
<name>A0A0C9TAV6_PAXIN</name>
<dbReference type="InterPro" id="IPR048540">
    <property type="entry name" value="Rrn7_cyclin_N"/>
</dbReference>
<dbReference type="OrthoDB" id="428577at2759"/>
<proteinExistence type="inferred from homology"/>
<dbReference type="InterPro" id="IPR033599">
    <property type="entry name" value="TAF1B/Rrn7"/>
</dbReference>
<dbReference type="GO" id="GO:0070860">
    <property type="term" value="C:RNA polymerase I core factor complex"/>
    <property type="evidence" value="ECO:0007669"/>
    <property type="project" value="InterPro"/>
</dbReference>
<feature type="region of interest" description="Disordered" evidence="10">
    <location>
        <begin position="128"/>
        <end position="167"/>
    </location>
</feature>
<feature type="compositionally biased region" description="Basic and acidic residues" evidence="10">
    <location>
        <begin position="130"/>
        <end position="149"/>
    </location>
</feature>
<feature type="compositionally biased region" description="Basic and acidic residues" evidence="10">
    <location>
        <begin position="209"/>
        <end position="220"/>
    </location>
</feature>
<evidence type="ECO:0000256" key="6">
    <source>
        <dbReference type="ARBA" id="ARBA00023015"/>
    </source>
</evidence>
<protein>
    <recommendedName>
        <fullName evidence="11">Rrn7/TAF1B N-terminal cyclin domain-containing protein</fullName>
    </recommendedName>
</protein>
<evidence type="ECO:0000256" key="2">
    <source>
        <dbReference type="ARBA" id="ARBA00006899"/>
    </source>
</evidence>
<comment type="similarity">
    <text evidence="2">Belongs to the RRN7/TAF1B family.</text>
</comment>
<evidence type="ECO:0000256" key="7">
    <source>
        <dbReference type="ARBA" id="ARBA00023125"/>
    </source>
</evidence>
<evidence type="ECO:0000256" key="3">
    <source>
        <dbReference type="ARBA" id="ARBA00022723"/>
    </source>
</evidence>
<dbReference type="GO" id="GO:0042790">
    <property type="term" value="P:nucleolar large rRNA transcription by RNA polymerase I"/>
    <property type="evidence" value="ECO:0007669"/>
    <property type="project" value="TreeGrafter"/>
</dbReference>
<dbReference type="GO" id="GO:0001164">
    <property type="term" value="F:RNA polymerase I core promoter sequence-specific DNA binding"/>
    <property type="evidence" value="ECO:0007669"/>
    <property type="project" value="InterPro"/>
</dbReference>
<keyword evidence="7" id="KW-0238">DNA-binding</keyword>
<keyword evidence="3" id="KW-0479">Metal-binding</keyword>
<dbReference type="Proteomes" id="UP000053647">
    <property type="component" value="Unassembled WGS sequence"/>
</dbReference>
<keyword evidence="13" id="KW-1185">Reference proteome</keyword>
<keyword evidence="6" id="KW-0805">Transcription regulation</keyword>
<dbReference type="PANTHER" id="PTHR31576:SF2">
    <property type="entry name" value="TATA BOX-BINDING PROTEIN-ASSOCIATED FACTOR RNA POLYMERASE I SUBUNIT B"/>
    <property type="match status" value="1"/>
</dbReference>
<evidence type="ECO:0000313" key="13">
    <source>
        <dbReference type="Proteomes" id="UP000053647"/>
    </source>
</evidence>
<evidence type="ECO:0000313" key="12">
    <source>
        <dbReference type="EMBL" id="KIJ04416.1"/>
    </source>
</evidence>
<organism evidence="12 13">
    <name type="scientific">Paxillus involutus ATCC 200175</name>
    <dbReference type="NCBI Taxonomy" id="664439"/>
    <lineage>
        <taxon>Eukaryota</taxon>
        <taxon>Fungi</taxon>
        <taxon>Dikarya</taxon>
        <taxon>Basidiomycota</taxon>
        <taxon>Agaricomycotina</taxon>
        <taxon>Agaricomycetes</taxon>
        <taxon>Agaricomycetidae</taxon>
        <taxon>Boletales</taxon>
        <taxon>Paxilineae</taxon>
        <taxon>Paxillaceae</taxon>
        <taxon>Paxillus</taxon>
    </lineage>
</organism>
<keyword evidence="9" id="KW-0539">Nucleus</keyword>
<dbReference type="EMBL" id="KN821851">
    <property type="protein sequence ID" value="KIJ04416.1"/>
    <property type="molecule type" value="Genomic_DNA"/>
</dbReference>
<sequence>MAPRKKCPLCGSKQWHKNSTTGLVTCSEGHVLQNYINESGEADDVGTHTMKKRTLKSNRKGKERASRADPKLYHGQRARFHYYQCLQLLFRNQIAALVALWDLPSEFETICRDLWALHLNLIPNPPPAEPFHHSQEQDGYKLEPDEAKSMHSSPGKPRTEGHTNSQENTAAMFDASSSSSDDERLDPEIAVLLQEDSEISASDEGSDNEEGRPNKMHTETKNPFVSRADRPENTISVLVLACWTIRLPVVYRDFINVIESRSLPYLDYARFLPMSLTRHLTKHAVQALSPHYAPRTLSLHRLASRLANRLYGTFDILIPELNAGPVLWRVVQQCFSGTLTSIF</sequence>
<comment type="subcellular location">
    <subcellularLocation>
        <location evidence="1">Nucleus</location>
        <location evidence="1">Nucleolus</location>
    </subcellularLocation>
</comment>
<keyword evidence="8" id="KW-0804">Transcription</keyword>
<keyword evidence="5" id="KW-0862">Zinc</keyword>
<reference evidence="12 13" key="1">
    <citation type="submission" date="2014-06" db="EMBL/GenBank/DDBJ databases">
        <authorList>
            <consortium name="DOE Joint Genome Institute"/>
            <person name="Kuo A."/>
            <person name="Kohler A."/>
            <person name="Nagy L.G."/>
            <person name="Floudas D."/>
            <person name="Copeland A."/>
            <person name="Barry K.W."/>
            <person name="Cichocki N."/>
            <person name="Veneault-Fourrey C."/>
            <person name="LaButti K."/>
            <person name="Lindquist E.A."/>
            <person name="Lipzen A."/>
            <person name="Lundell T."/>
            <person name="Morin E."/>
            <person name="Murat C."/>
            <person name="Sun H."/>
            <person name="Tunlid A."/>
            <person name="Henrissat B."/>
            <person name="Grigoriev I.V."/>
            <person name="Hibbett D.S."/>
            <person name="Martin F."/>
            <person name="Nordberg H.P."/>
            <person name="Cantor M.N."/>
            <person name="Hua S.X."/>
        </authorList>
    </citation>
    <scope>NUCLEOTIDE SEQUENCE [LARGE SCALE GENOMIC DNA]</scope>
    <source>
        <strain evidence="12 13">ATCC 200175</strain>
    </source>
</reference>
<evidence type="ECO:0000256" key="4">
    <source>
        <dbReference type="ARBA" id="ARBA00022771"/>
    </source>
</evidence>
<evidence type="ECO:0000256" key="9">
    <source>
        <dbReference type="ARBA" id="ARBA00023242"/>
    </source>
</evidence>